<feature type="chain" id="PRO_5047496611" evidence="5">
    <location>
        <begin position="20"/>
        <end position="651"/>
    </location>
</feature>
<dbReference type="PRINTS" id="PR01021">
    <property type="entry name" value="OMPADOMAIN"/>
</dbReference>
<evidence type="ECO:0000259" key="6">
    <source>
        <dbReference type="PROSITE" id="PS51123"/>
    </source>
</evidence>
<organism evidence="7 8">
    <name type="scientific">Flavobacterium helocola</name>
    <dbReference type="NCBI Taxonomy" id="3139139"/>
    <lineage>
        <taxon>Bacteria</taxon>
        <taxon>Pseudomonadati</taxon>
        <taxon>Bacteroidota</taxon>
        <taxon>Flavobacteriia</taxon>
        <taxon>Flavobacteriales</taxon>
        <taxon>Flavobacteriaceae</taxon>
        <taxon>Flavobacterium</taxon>
    </lineage>
</organism>
<dbReference type="Gene3D" id="3.30.1330.60">
    <property type="entry name" value="OmpA-like domain"/>
    <property type="match status" value="1"/>
</dbReference>
<dbReference type="InterPro" id="IPR006665">
    <property type="entry name" value="OmpA-like"/>
</dbReference>
<accession>A0ABU9I8R7</accession>
<reference evidence="7 8" key="1">
    <citation type="submission" date="2024-04" db="EMBL/GenBank/DDBJ databases">
        <title>Flavobacterium sp. DGU41 16S ribosomal RNA gene Genome sequencing and assembly.</title>
        <authorList>
            <person name="Park S."/>
        </authorList>
    </citation>
    <scope>NUCLEOTIDE SEQUENCE [LARGE SCALE GENOMIC DNA]</scope>
    <source>
        <strain evidence="7 8">DGU41</strain>
    </source>
</reference>
<dbReference type="InterPro" id="IPR011659">
    <property type="entry name" value="WD40"/>
</dbReference>
<evidence type="ECO:0000313" key="8">
    <source>
        <dbReference type="Proteomes" id="UP001393056"/>
    </source>
</evidence>
<keyword evidence="8" id="KW-1185">Reference proteome</keyword>
<keyword evidence="5" id="KW-0732">Signal</keyword>
<dbReference type="InterPro" id="IPR036737">
    <property type="entry name" value="OmpA-like_sf"/>
</dbReference>
<dbReference type="Proteomes" id="UP001393056">
    <property type="component" value="Unassembled WGS sequence"/>
</dbReference>
<keyword evidence="3" id="KW-0998">Cell outer membrane</keyword>
<dbReference type="EMBL" id="JBBYHT010000006">
    <property type="protein sequence ID" value="MEL1248820.1"/>
    <property type="molecule type" value="Genomic_DNA"/>
</dbReference>
<dbReference type="RefSeq" id="WP_341683681.1">
    <property type="nucleotide sequence ID" value="NZ_JBBYHT010000006.1"/>
</dbReference>
<dbReference type="Pfam" id="PF07676">
    <property type="entry name" value="PD40"/>
    <property type="match status" value="2"/>
</dbReference>
<feature type="domain" description="OmpA-like" evidence="6">
    <location>
        <begin position="526"/>
        <end position="651"/>
    </location>
</feature>
<dbReference type="Pfam" id="PF00691">
    <property type="entry name" value="OmpA"/>
    <property type="match status" value="1"/>
</dbReference>
<dbReference type="InterPro" id="IPR006664">
    <property type="entry name" value="OMP_bac"/>
</dbReference>
<dbReference type="InterPro" id="IPR011042">
    <property type="entry name" value="6-blade_b-propeller_TolB-like"/>
</dbReference>
<dbReference type="SUPFAM" id="SSF82171">
    <property type="entry name" value="DPP6 N-terminal domain-like"/>
    <property type="match status" value="1"/>
</dbReference>
<feature type="signal peptide" evidence="5">
    <location>
        <begin position="1"/>
        <end position="19"/>
    </location>
</feature>
<name>A0ABU9I8R7_9FLAO</name>
<evidence type="ECO:0000256" key="2">
    <source>
        <dbReference type="ARBA" id="ARBA00023136"/>
    </source>
</evidence>
<evidence type="ECO:0000256" key="4">
    <source>
        <dbReference type="PROSITE-ProRule" id="PRU00473"/>
    </source>
</evidence>
<evidence type="ECO:0000256" key="3">
    <source>
        <dbReference type="ARBA" id="ARBA00023237"/>
    </source>
</evidence>
<comment type="subcellular location">
    <subcellularLocation>
        <location evidence="1">Cell outer membrane</location>
    </subcellularLocation>
</comment>
<dbReference type="PROSITE" id="PS51123">
    <property type="entry name" value="OMPA_2"/>
    <property type="match status" value="1"/>
</dbReference>
<gene>
    <name evidence="7" type="ORF">AAEO58_12275</name>
</gene>
<dbReference type="Gene3D" id="2.60.40.1120">
    <property type="entry name" value="Carboxypeptidase-like, regulatory domain"/>
    <property type="match status" value="1"/>
</dbReference>
<proteinExistence type="predicted"/>
<evidence type="ECO:0000256" key="1">
    <source>
        <dbReference type="ARBA" id="ARBA00004442"/>
    </source>
</evidence>
<protein>
    <submittedName>
        <fullName evidence="7">OmpA family protein</fullName>
    </submittedName>
</protein>
<dbReference type="Gene3D" id="1.25.40.10">
    <property type="entry name" value="Tetratricopeptide repeat domain"/>
    <property type="match status" value="1"/>
</dbReference>
<dbReference type="InterPro" id="IPR011990">
    <property type="entry name" value="TPR-like_helical_dom_sf"/>
</dbReference>
<evidence type="ECO:0000313" key="7">
    <source>
        <dbReference type="EMBL" id="MEL1248820.1"/>
    </source>
</evidence>
<dbReference type="Gene3D" id="2.120.10.30">
    <property type="entry name" value="TolB, C-terminal domain"/>
    <property type="match status" value="1"/>
</dbReference>
<dbReference type="CDD" id="cd07185">
    <property type="entry name" value="OmpA_C-like"/>
    <property type="match status" value="1"/>
</dbReference>
<evidence type="ECO:0000256" key="5">
    <source>
        <dbReference type="SAM" id="SignalP"/>
    </source>
</evidence>
<dbReference type="PANTHER" id="PTHR30329">
    <property type="entry name" value="STATOR ELEMENT OF FLAGELLAR MOTOR COMPLEX"/>
    <property type="match status" value="1"/>
</dbReference>
<dbReference type="InterPro" id="IPR050330">
    <property type="entry name" value="Bact_OuterMem_StrucFunc"/>
</dbReference>
<dbReference type="SUPFAM" id="SSF103088">
    <property type="entry name" value="OmpA-like"/>
    <property type="match status" value="1"/>
</dbReference>
<dbReference type="Pfam" id="PF13620">
    <property type="entry name" value="CarboxypepD_reg"/>
    <property type="match status" value="1"/>
</dbReference>
<sequence length="651" mass="72797">MKLKVVLLLCVLSLSNGFAQKGKLASADKKFDNLAYIDAIEIYKKVAEKGHKSVDLFQKLGNSYYFNANLLEANKWYGELFSLGQEVEPEYYFRYAQTLKSVGDYKKADEYLTKFSQKTASDNRAKIFNDNKDYLSEIKKNSGRQKIEDAGINSEYSDYGGAFYKENFIFTSARDTSGLAVVKHKWTNASFYNLYSATVSSEGYLINPEPLNKKVNSKFNESSAVFTKDGNTMYFTRNNYTNGKQKTDASKTTLLKLYKASKEGVDQWGNVVELPFNSNEYSCAHPALSPDDKTLYFASNMPGSVGQSDIFKVAINSDGTFGTPESLGGGINTEARETFPFVTDENEIFFASDGQLGLGGLDVFSVKVYEDGTMSKVFNVGSPVNSSQDDFAYLIDSKTKFGFFSSNRQGGKGNDDIYKFVEQIPLPYNCKQIVSGVIADEETKEVLANAKVTLFDEDMNVISEMIANEKGEYRFENLECEKTYFVRAESKDYETVETSVVTGSAPGETTARLPITKRVKKVGVGSDLAKAFDIKIIYFDLDKSNIRPDASLQLEKILQVMKQYPTMKVDVRSHTDCRQTAKYNLALSDKRAKSTIAWLVKNGIAADRLTGKGYGESQLVNDCGCEPTNESKCYEEEHQANRRSEFIITAM</sequence>
<comment type="caution">
    <text evidence="7">The sequence shown here is derived from an EMBL/GenBank/DDBJ whole genome shotgun (WGS) entry which is preliminary data.</text>
</comment>
<dbReference type="SUPFAM" id="SSF48452">
    <property type="entry name" value="TPR-like"/>
    <property type="match status" value="1"/>
</dbReference>
<dbReference type="SUPFAM" id="SSF49478">
    <property type="entry name" value="Cna protein B-type domain"/>
    <property type="match status" value="1"/>
</dbReference>
<keyword evidence="2 4" id="KW-0472">Membrane</keyword>
<dbReference type="PANTHER" id="PTHR30329:SF21">
    <property type="entry name" value="LIPOPROTEIN YIAD-RELATED"/>
    <property type="match status" value="1"/>
</dbReference>